<evidence type="ECO:0000313" key="4">
    <source>
        <dbReference type="EMBL" id="RHN43445.1"/>
    </source>
</evidence>
<feature type="compositionally biased region" description="Basic and acidic residues" evidence="2">
    <location>
        <begin position="1"/>
        <end position="39"/>
    </location>
</feature>
<evidence type="ECO:0000313" key="6">
    <source>
        <dbReference type="Proteomes" id="UP000002051"/>
    </source>
</evidence>
<dbReference type="OrthoDB" id="2441647at2759"/>
<dbReference type="KEGG" id="mtr:25502161"/>
<name>A0A072TUT3_MEDTR</name>
<dbReference type="AlphaFoldDB" id="A0A072TUT3"/>
<evidence type="ECO:0000313" key="5">
    <source>
        <dbReference type="EnsemblPlants" id="KEH21197"/>
    </source>
</evidence>
<evidence type="ECO:0000256" key="1">
    <source>
        <dbReference type="SAM" id="Coils"/>
    </source>
</evidence>
<evidence type="ECO:0000313" key="7">
    <source>
        <dbReference type="Proteomes" id="UP000265566"/>
    </source>
</evidence>
<feature type="coiled-coil region" evidence="1">
    <location>
        <begin position="533"/>
        <end position="623"/>
    </location>
</feature>
<organism evidence="3 6">
    <name type="scientific">Medicago truncatula</name>
    <name type="common">Barrel medic</name>
    <name type="synonym">Medicago tribuloides</name>
    <dbReference type="NCBI Taxonomy" id="3880"/>
    <lineage>
        <taxon>Eukaryota</taxon>
        <taxon>Viridiplantae</taxon>
        <taxon>Streptophyta</taxon>
        <taxon>Embryophyta</taxon>
        <taxon>Tracheophyta</taxon>
        <taxon>Spermatophyta</taxon>
        <taxon>Magnoliopsida</taxon>
        <taxon>eudicotyledons</taxon>
        <taxon>Gunneridae</taxon>
        <taxon>Pentapetalae</taxon>
        <taxon>rosids</taxon>
        <taxon>fabids</taxon>
        <taxon>Fabales</taxon>
        <taxon>Fabaceae</taxon>
        <taxon>Papilionoideae</taxon>
        <taxon>50 kb inversion clade</taxon>
        <taxon>NPAAA clade</taxon>
        <taxon>Hologalegina</taxon>
        <taxon>IRL clade</taxon>
        <taxon>Trifolieae</taxon>
        <taxon>Medicago</taxon>
    </lineage>
</organism>
<reference evidence="5" key="3">
    <citation type="submission" date="2015-04" db="UniProtKB">
        <authorList>
            <consortium name="EnsemblPlants"/>
        </authorList>
    </citation>
    <scope>IDENTIFICATION</scope>
    <source>
        <strain evidence="5">cv. Jemalong A17</strain>
    </source>
</reference>
<dbReference type="Proteomes" id="UP000265566">
    <property type="component" value="Chromosome 8"/>
</dbReference>
<dbReference type="HOGENOM" id="CLU_416447_0_0_1"/>
<evidence type="ECO:0000313" key="3">
    <source>
        <dbReference type="EMBL" id="KEH21197.1"/>
    </source>
</evidence>
<dbReference type="EMBL" id="CM001224">
    <property type="protein sequence ID" value="KEH21197.1"/>
    <property type="molecule type" value="Genomic_DNA"/>
</dbReference>
<sequence length="659" mass="76904">MKSKEREEELSAIMKKLENKENASLHAQKNELEEQKIVKSNEASTRAESNTNEVNVLRQEVESLQHQKSDLEVQLVEKSRENSECTIQIQSLKEEVERKTLEQERLTEDKENLTMHIRSLELEMGTIKSKSSEDEEQIKANIQVISHLTQQKLELHDRIAKLEKISDERESELLVFQDKLNKAEEECLVVISTCKEQIKIHKDDQLSMYNEMQKLGQSIEKLKLEMDYIDNQKSVVEEQLRAKDCELNTLKQKVSENEKQIIAYCDHIAKLAQEKLELADKIDHSEKRLATREFEFSALQDKLSEAEEESSGKIVAFTAQVDNLQKDLLSLQKAKEELEHHIEKIREEHAQALTKVDNENNELANKYLDLLRILEERDEEYKHVDSWYSDCQVKLKRAEWKMRKMAEMFLEDIDSKDQMVADLEHQVEELKRDLEEKGDEVSSLLENVMNLEVKLCLSNQEEESFRKVEEKFQQVQRALEDRIATDNEAFHETITSIKKCVNSMISGIDTISSKFSDDCNNYENRISNISYELQVAKESVNEMSREKGQLQTDKNHLLEELQGKKEEGSTLQKEVEKLEAKARKEESEKMNVTATVDELKKTVEELQKLIKEKEEGILDLGEEKREAIRQLCLLIDYHRECNVYLKGIISKTQRGQREA</sequence>
<protein>
    <submittedName>
        <fullName evidence="3">Myosin heavy chain-like protein, putative</fullName>
    </submittedName>
</protein>
<dbReference type="GO" id="GO:0005200">
    <property type="term" value="F:structural constituent of cytoskeleton"/>
    <property type="evidence" value="ECO:0000318"/>
    <property type="project" value="GO_Central"/>
</dbReference>
<feature type="region of interest" description="Disordered" evidence="2">
    <location>
        <begin position="1"/>
        <end position="53"/>
    </location>
</feature>
<evidence type="ECO:0000256" key="2">
    <source>
        <dbReference type="SAM" id="MobiDB-lite"/>
    </source>
</evidence>
<gene>
    <name evidence="5" type="primary">25502161</name>
    <name evidence="3" type="ordered locus">MTR_8g099290</name>
    <name evidence="4" type="ORF">MtrunA17_Chr8g0387911</name>
</gene>
<dbReference type="PANTHER" id="PTHR47357">
    <property type="entry name" value="COP1-INTERACTIVE PROTEIN 1"/>
    <property type="match status" value="1"/>
</dbReference>
<reference evidence="7" key="4">
    <citation type="journal article" date="2018" name="Nat. Plants">
        <title>Whole-genome landscape of Medicago truncatula symbiotic genes.</title>
        <authorList>
            <person name="Pecrix Y."/>
            <person name="Staton S.E."/>
            <person name="Sallet E."/>
            <person name="Lelandais-Briere C."/>
            <person name="Moreau S."/>
            <person name="Carrere S."/>
            <person name="Blein T."/>
            <person name="Jardinaud M.F."/>
            <person name="Latrasse D."/>
            <person name="Zouine M."/>
            <person name="Zahm M."/>
            <person name="Kreplak J."/>
            <person name="Mayjonade B."/>
            <person name="Satge C."/>
            <person name="Perez M."/>
            <person name="Cauet S."/>
            <person name="Marande W."/>
            <person name="Chantry-Darmon C."/>
            <person name="Lopez-Roques C."/>
            <person name="Bouchez O."/>
            <person name="Berard A."/>
            <person name="Debelle F."/>
            <person name="Munos S."/>
            <person name="Bendahmane A."/>
            <person name="Berges H."/>
            <person name="Niebel A."/>
            <person name="Buitink J."/>
            <person name="Frugier F."/>
            <person name="Benhamed M."/>
            <person name="Crespi M."/>
            <person name="Gouzy J."/>
            <person name="Gamas P."/>
        </authorList>
    </citation>
    <scope>NUCLEOTIDE SEQUENCE [LARGE SCALE GENOMIC DNA]</scope>
    <source>
        <strain evidence="7">cv. Jemalong A17</strain>
    </source>
</reference>
<keyword evidence="1" id="KW-0175">Coiled coil</keyword>
<dbReference type="Gramene" id="rna50023">
    <property type="protein sequence ID" value="RHN43445.1"/>
    <property type="gene ID" value="gene50023"/>
</dbReference>
<dbReference type="STRING" id="3880.A0A072TUT3"/>
<dbReference type="PANTHER" id="PTHR47357:SF1">
    <property type="entry name" value="SPINDLE POLE BODY COMPONENT 110"/>
    <property type="match status" value="1"/>
</dbReference>
<keyword evidence="6" id="KW-1185">Reference proteome</keyword>
<reference evidence="3 6" key="1">
    <citation type="journal article" date="2011" name="Nature">
        <title>The Medicago genome provides insight into the evolution of rhizobial symbioses.</title>
        <authorList>
            <person name="Young N.D."/>
            <person name="Debelle F."/>
            <person name="Oldroyd G.E."/>
            <person name="Geurts R."/>
            <person name="Cannon S.B."/>
            <person name="Udvardi M.K."/>
            <person name="Benedito V.A."/>
            <person name="Mayer K.F."/>
            <person name="Gouzy J."/>
            <person name="Schoof H."/>
            <person name="Van de Peer Y."/>
            <person name="Proost S."/>
            <person name="Cook D.R."/>
            <person name="Meyers B.C."/>
            <person name="Spannagl M."/>
            <person name="Cheung F."/>
            <person name="De Mita S."/>
            <person name="Krishnakumar V."/>
            <person name="Gundlach H."/>
            <person name="Zhou S."/>
            <person name="Mudge J."/>
            <person name="Bharti A.K."/>
            <person name="Murray J.D."/>
            <person name="Naoumkina M.A."/>
            <person name="Rosen B."/>
            <person name="Silverstein K.A."/>
            <person name="Tang H."/>
            <person name="Rombauts S."/>
            <person name="Zhao P.X."/>
            <person name="Zhou P."/>
            <person name="Barbe V."/>
            <person name="Bardou P."/>
            <person name="Bechner M."/>
            <person name="Bellec A."/>
            <person name="Berger A."/>
            <person name="Berges H."/>
            <person name="Bidwell S."/>
            <person name="Bisseling T."/>
            <person name="Choisne N."/>
            <person name="Couloux A."/>
            <person name="Denny R."/>
            <person name="Deshpande S."/>
            <person name="Dai X."/>
            <person name="Doyle J.J."/>
            <person name="Dudez A.M."/>
            <person name="Farmer A.D."/>
            <person name="Fouteau S."/>
            <person name="Franken C."/>
            <person name="Gibelin C."/>
            <person name="Gish J."/>
            <person name="Goldstein S."/>
            <person name="Gonzalez A.J."/>
            <person name="Green P.J."/>
            <person name="Hallab A."/>
            <person name="Hartog M."/>
            <person name="Hua A."/>
            <person name="Humphray S.J."/>
            <person name="Jeong D.H."/>
            <person name="Jing Y."/>
            <person name="Jocker A."/>
            <person name="Kenton S.M."/>
            <person name="Kim D.J."/>
            <person name="Klee K."/>
            <person name="Lai H."/>
            <person name="Lang C."/>
            <person name="Lin S."/>
            <person name="Macmil S.L."/>
            <person name="Magdelenat G."/>
            <person name="Matthews L."/>
            <person name="McCorrison J."/>
            <person name="Monaghan E.L."/>
            <person name="Mun J.H."/>
            <person name="Najar F.Z."/>
            <person name="Nicholson C."/>
            <person name="Noirot C."/>
            <person name="O'Bleness M."/>
            <person name="Paule C.R."/>
            <person name="Poulain J."/>
            <person name="Prion F."/>
            <person name="Qin B."/>
            <person name="Qu C."/>
            <person name="Retzel E.F."/>
            <person name="Riddle C."/>
            <person name="Sallet E."/>
            <person name="Samain S."/>
            <person name="Samson N."/>
            <person name="Sanders I."/>
            <person name="Saurat O."/>
            <person name="Scarpelli C."/>
            <person name="Schiex T."/>
            <person name="Segurens B."/>
            <person name="Severin A.J."/>
            <person name="Sherrier D.J."/>
            <person name="Shi R."/>
            <person name="Sims S."/>
            <person name="Singer S.R."/>
            <person name="Sinharoy S."/>
            <person name="Sterck L."/>
            <person name="Viollet A."/>
            <person name="Wang B.B."/>
            <person name="Wang K."/>
            <person name="Wang M."/>
            <person name="Wang X."/>
            <person name="Warfsmann J."/>
            <person name="Weissenbach J."/>
            <person name="White D.D."/>
            <person name="White J.D."/>
            <person name="Wiley G.B."/>
            <person name="Wincker P."/>
            <person name="Xing Y."/>
            <person name="Yang L."/>
            <person name="Yao Z."/>
            <person name="Ying F."/>
            <person name="Zhai J."/>
            <person name="Zhou L."/>
            <person name="Zuber A."/>
            <person name="Denarie J."/>
            <person name="Dixon R.A."/>
            <person name="May G.D."/>
            <person name="Schwartz D.C."/>
            <person name="Rogers J."/>
            <person name="Quetier F."/>
            <person name="Town C.D."/>
            <person name="Roe B.A."/>
        </authorList>
    </citation>
    <scope>NUCLEOTIDE SEQUENCE [LARGE SCALE GENOMIC DNA]</scope>
    <source>
        <strain evidence="3">A17</strain>
        <strain evidence="5 6">cv. Jemalong A17</strain>
    </source>
</reference>
<feature type="coiled-coil region" evidence="1">
    <location>
        <begin position="413"/>
        <end position="454"/>
    </location>
</feature>
<reference evidence="3 6" key="2">
    <citation type="journal article" date="2014" name="BMC Genomics">
        <title>An improved genome release (version Mt4.0) for the model legume Medicago truncatula.</title>
        <authorList>
            <person name="Tang H."/>
            <person name="Krishnakumar V."/>
            <person name="Bidwell S."/>
            <person name="Rosen B."/>
            <person name="Chan A."/>
            <person name="Zhou S."/>
            <person name="Gentzbittel L."/>
            <person name="Childs K.L."/>
            <person name="Yandell M."/>
            <person name="Gundlach H."/>
            <person name="Mayer K.F."/>
            <person name="Schwartz D.C."/>
            <person name="Town C.D."/>
        </authorList>
    </citation>
    <scope>GENOME REANNOTATION</scope>
    <source>
        <strain evidence="3">A17</strain>
        <strain evidence="5 6">cv. Jemalong A17</strain>
    </source>
</reference>
<dbReference type="EnsemblPlants" id="KEH21197">
    <property type="protein sequence ID" value="KEH21197"/>
    <property type="gene ID" value="MTR_8g099290"/>
</dbReference>
<accession>A0A072TUT3</accession>
<feature type="coiled-coil region" evidence="1">
    <location>
        <begin position="219"/>
        <end position="366"/>
    </location>
</feature>
<dbReference type="GO" id="GO:0005856">
    <property type="term" value="C:cytoskeleton"/>
    <property type="evidence" value="ECO:0000318"/>
    <property type="project" value="GO_Central"/>
</dbReference>
<dbReference type="Proteomes" id="UP000002051">
    <property type="component" value="Chromosome 8"/>
</dbReference>
<dbReference type="EMBL" id="PSQE01000008">
    <property type="protein sequence ID" value="RHN43445.1"/>
    <property type="molecule type" value="Genomic_DNA"/>
</dbReference>
<reference evidence="4" key="5">
    <citation type="journal article" date="2018" name="Nat. Plants">
        <title>Whole-genome landscape of Medicago truncatula symbiotic genes.</title>
        <authorList>
            <person name="Pecrix Y."/>
            <person name="Gamas P."/>
            <person name="Carrere S."/>
        </authorList>
    </citation>
    <scope>NUCLEOTIDE SEQUENCE</scope>
    <source>
        <tissue evidence="4">Leaves</tissue>
    </source>
</reference>
<feature type="compositionally biased region" description="Polar residues" evidence="2">
    <location>
        <begin position="41"/>
        <end position="53"/>
    </location>
</feature>
<proteinExistence type="predicted"/>